<dbReference type="AlphaFoldDB" id="A0A8S3ZY95"/>
<proteinExistence type="predicted"/>
<feature type="domain" description="Sushi" evidence="7">
    <location>
        <begin position="358"/>
        <end position="416"/>
    </location>
</feature>
<dbReference type="SMART" id="SM00042">
    <property type="entry name" value="CUB"/>
    <property type="match status" value="2"/>
</dbReference>
<feature type="domain" description="Sushi" evidence="7">
    <location>
        <begin position="290"/>
        <end position="357"/>
    </location>
</feature>
<dbReference type="SUPFAM" id="SSF57535">
    <property type="entry name" value="Complement control module/SCR domain"/>
    <property type="match status" value="4"/>
</dbReference>
<feature type="disulfide bond" evidence="4">
    <location>
        <begin position="187"/>
        <end position="214"/>
    </location>
</feature>
<feature type="non-terminal residue" evidence="8">
    <location>
        <position position="1"/>
    </location>
</feature>
<dbReference type="InterPro" id="IPR000859">
    <property type="entry name" value="CUB_dom"/>
</dbReference>
<dbReference type="PANTHER" id="PTHR45656">
    <property type="entry name" value="PROTEIN CBR-CLEC-78"/>
    <property type="match status" value="1"/>
</dbReference>
<dbReference type="EMBL" id="CAJHNH020007212">
    <property type="protein sequence ID" value="CAG5134449.1"/>
    <property type="molecule type" value="Genomic_DNA"/>
</dbReference>
<protein>
    <submittedName>
        <fullName evidence="8">Uncharacterized protein</fullName>
    </submittedName>
</protein>
<comment type="caution">
    <text evidence="8">The sequence shown here is derived from an EMBL/GenBank/DDBJ whole genome shotgun (WGS) entry which is preliminary data.</text>
</comment>
<dbReference type="InterPro" id="IPR035914">
    <property type="entry name" value="Sperma_CUB_dom_sf"/>
</dbReference>
<dbReference type="Gene3D" id="2.60.120.290">
    <property type="entry name" value="Spermadhesin, CUB domain"/>
    <property type="match status" value="3"/>
</dbReference>
<evidence type="ECO:0000259" key="7">
    <source>
        <dbReference type="PROSITE" id="PS50923"/>
    </source>
</evidence>
<evidence type="ECO:0000256" key="1">
    <source>
        <dbReference type="ARBA" id="ARBA00022729"/>
    </source>
</evidence>
<keyword evidence="2" id="KW-0677">Repeat</keyword>
<dbReference type="PROSITE" id="PS50923">
    <property type="entry name" value="SUSHI"/>
    <property type="match status" value="3"/>
</dbReference>
<evidence type="ECO:0000256" key="2">
    <source>
        <dbReference type="ARBA" id="ARBA00022737"/>
    </source>
</evidence>
<evidence type="ECO:0000256" key="5">
    <source>
        <dbReference type="PROSITE-ProRule" id="PRU00302"/>
    </source>
</evidence>
<dbReference type="Pfam" id="PF00084">
    <property type="entry name" value="Sushi"/>
    <property type="match status" value="3"/>
</dbReference>
<dbReference type="PROSITE" id="PS01180">
    <property type="entry name" value="CUB"/>
    <property type="match status" value="1"/>
</dbReference>
<dbReference type="CDD" id="cd00033">
    <property type="entry name" value="CCP"/>
    <property type="match status" value="3"/>
</dbReference>
<evidence type="ECO:0000256" key="4">
    <source>
        <dbReference type="PROSITE-ProRule" id="PRU00059"/>
    </source>
</evidence>
<keyword evidence="1" id="KW-0732">Signal</keyword>
<dbReference type="OrthoDB" id="6154373at2759"/>
<sequence length="534" mass="57854">VTSLSLENNSDELILMDGGLTESRSVEIVHLSGYSTVPKYYYSSDNKMLLKFISDASVTGTGFTASYSQVNQGNSLQNLTATNTWQELEFPYYNSFLLGSQDLSYVIEAEDQTKTITFQVLDIDLPVDATAVIRDGNTVYSKILTLLSGTYKGSSISLSSGRYLHVAFHTVRGSQRRGLKVRYMQGCQASLDRSTGYISSPGYPVSFYPNGITCRWEVSVPGAKNVTLLISRMDLHISDRIQIVMGNYLIGNYSGNSWLTPLRISGGQFSVIFISSASLNGQGFNLTYSVDCPQPAIDLSLSDVVGTLTTSYGSEFTVTCKQGSRFFQTEHIGKTNVTMICMAFGQWNVNTSPKCARIQCEKVPNVQNGYIASSSGNLPYNGTLTYKCYQGYMLVGLDTVMCDANGHWINLPSCQATSCGTAPPADPNGNMLVAAGNGLSYGTVLRYSCNQGYDLIGDPTMFCDSNGSYVGRAGTCRILTCHVSSILNGVISSNKVQVGQQVNVTCNPGYRSTTGENTMTCNSNRTLTPGISCQ</sequence>
<dbReference type="Gene3D" id="2.10.70.10">
    <property type="entry name" value="Complement Module, domain 1"/>
    <property type="match status" value="4"/>
</dbReference>
<evidence type="ECO:0000313" key="8">
    <source>
        <dbReference type="EMBL" id="CAG5134449.1"/>
    </source>
</evidence>
<dbReference type="InterPro" id="IPR051277">
    <property type="entry name" value="SEZ6_CSMD_C4BPB_Regulators"/>
</dbReference>
<gene>
    <name evidence="8" type="ORF">CUNI_LOCUS20007</name>
</gene>
<evidence type="ECO:0000259" key="6">
    <source>
        <dbReference type="PROSITE" id="PS01180"/>
    </source>
</evidence>
<evidence type="ECO:0000313" key="9">
    <source>
        <dbReference type="Proteomes" id="UP000678393"/>
    </source>
</evidence>
<dbReference type="PANTHER" id="PTHR45656:SF4">
    <property type="entry name" value="PROTEIN CBR-CLEC-78"/>
    <property type="match status" value="1"/>
</dbReference>
<dbReference type="SMART" id="SM00032">
    <property type="entry name" value="CCP"/>
    <property type="match status" value="4"/>
</dbReference>
<feature type="non-terminal residue" evidence="8">
    <location>
        <position position="534"/>
    </location>
</feature>
<dbReference type="InterPro" id="IPR035976">
    <property type="entry name" value="Sushi/SCR/CCP_sf"/>
</dbReference>
<reference evidence="8" key="1">
    <citation type="submission" date="2021-04" db="EMBL/GenBank/DDBJ databases">
        <authorList>
            <consortium name="Molecular Ecology Group"/>
        </authorList>
    </citation>
    <scope>NUCLEOTIDE SEQUENCE</scope>
</reference>
<dbReference type="SUPFAM" id="SSF49854">
    <property type="entry name" value="Spermadhesin, CUB domain"/>
    <property type="match status" value="3"/>
</dbReference>
<keyword evidence="5" id="KW-0768">Sushi</keyword>
<dbReference type="Proteomes" id="UP000678393">
    <property type="component" value="Unassembled WGS sequence"/>
</dbReference>
<dbReference type="Pfam" id="PF00431">
    <property type="entry name" value="CUB"/>
    <property type="match status" value="1"/>
</dbReference>
<dbReference type="CDD" id="cd00041">
    <property type="entry name" value="CUB"/>
    <property type="match status" value="1"/>
</dbReference>
<feature type="disulfide bond" evidence="5">
    <location>
        <begin position="449"/>
        <end position="476"/>
    </location>
</feature>
<feature type="domain" description="Sushi" evidence="7">
    <location>
        <begin position="417"/>
        <end position="478"/>
    </location>
</feature>
<name>A0A8S3ZY95_9EUPU</name>
<organism evidence="8 9">
    <name type="scientific">Candidula unifasciata</name>
    <dbReference type="NCBI Taxonomy" id="100452"/>
    <lineage>
        <taxon>Eukaryota</taxon>
        <taxon>Metazoa</taxon>
        <taxon>Spiralia</taxon>
        <taxon>Lophotrochozoa</taxon>
        <taxon>Mollusca</taxon>
        <taxon>Gastropoda</taxon>
        <taxon>Heterobranchia</taxon>
        <taxon>Euthyneura</taxon>
        <taxon>Panpulmonata</taxon>
        <taxon>Eupulmonata</taxon>
        <taxon>Stylommatophora</taxon>
        <taxon>Helicina</taxon>
        <taxon>Helicoidea</taxon>
        <taxon>Geomitridae</taxon>
        <taxon>Candidula</taxon>
    </lineage>
</organism>
<keyword evidence="3 5" id="KW-1015">Disulfide bond</keyword>
<feature type="domain" description="CUB" evidence="6">
    <location>
        <begin position="187"/>
        <end position="291"/>
    </location>
</feature>
<comment type="caution">
    <text evidence="5">Lacks conserved residue(s) required for the propagation of feature annotation.</text>
</comment>
<keyword evidence="9" id="KW-1185">Reference proteome</keyword>
<accession>A0A8S3ZY95</accession>
<evidence type="ECO:0000256" key="3">
    <source>
        <dbReference type="ARBA" id="ARBA00023157"/>
    </source>
</evidence>
<dbReference type="InterPro" id="IPR000436">
    <property type="entry name" value="Sushi_SCR_CCP_dom"/>
</dbReference>